<keyword evidence="9" id="KW-0067">ATP-binding</keyword>
<evidence type="ECO:0000256" key="1">
    <source>
        <dbReference type="ARBA" id="ARBA00001958"/>
    </source>
</evidence>
<proteinExistence type="inferred from homology"/>
<keyword evidence="8 14" id="KW-0418">Kinase</keyword>
<evidence type="ECO:0000259" key="16">
    <source>
        <dbReference type="Pfam" id="PF02887"/>
    </source>
</evidence>
<keyword evidence="5 14" id="KW-0808">Transferase</keyword>
<keyword evidence="11 14" id="KW-0324">Glycolysis</keyword>
<keyword evidence="12 17" id="KW-0670">Pyruvate</keyword>
<evidence type="ECO:0000256" key="8">
    <source>
        <dbReference type="ARBA" id="ARBA00022777"/>
    </source>
</evidence>
<dbReference type="InterPro" id="IPR001697">
    <property type="entry name" value="Pyr_Knase"/>
</dbReference>
<comment type="similarity">
    <text evidence="3 14">Belongs to the pyruvate kinase family.</text>
</comment>
<dbReference type="InterPro" id="IPR015793">
    <property type="entry name" value="Pyrv_Knase_brl"/>
</dbReference>
<sequence length="592" mass="63074">MSVRHTKIVCTLGPASSGRAVLADMIRSGMDVARVNMSHGTHTSHARTIRLVRSLAEQLGRTVGIMADLQGPKLRTGVMQTGGVDLKEGASITLDLNREPGTESRLPIQSEEFFHMVARGDHFVIDDGLLELAVLDIVGTRMRAEVIHGGLLRDNKGINLLNDRAAVSPLTDKDRVDLEFAVQQEADWIALSFVQGPENVAEVKGLMYGLLPTGAMPIPVMSKIEKPGAVTAIDDIMALSDGIMVARGDLGIETGPERVPLIQKDLIRRCNLAGMPVVTATQMLESMMHNPRPSRAEASDVANAVIDGTDCIMLSGETAMGRDPAHVIRTMASIVTAVENEFVTPLLRSESDSDDPAEGIADSVAKSTVHLVDAVGASAILTPTASGGTAKNLSRFRPSVPIVALTPNPRVRSMLTVHHGIQSLPAEDHDTSDEVIQDAIDRALDSGLVEEGDRVVITAGTVIGQSGMTNMITVRSATRPLFKGVGQGSKRVMGSCVQLAEILHNGIVDPQDCILVAPKFTPECIEFASHSLGLITGCSAETVAAMLPEGCTDDWLAIYGAVGDFSRVAECRTLIMDTITGRVFDLAQVRNI</sequence>
<evidence type="ECO:0000256" key="2">
    <source>
        <dbReference type="ARBA" id="ARBA00004997"/>
    </source>
</evidence>
<dbReference type="Pfam" id="PF00224">
    <property type="entry name" value="PK"/>
    <property type="match status" value="1"/>
</dbReference>
<dbReference type="SUPFAM" id="SSF50800">
    <property type="entry name" value="PK beta-barrel domain-like"/>
    <property type="match status" value="1"/>
</dbReference>
<evidence type="ECO:0000256" key="14">
    <source>
        <dbReference type="RuleBase" id="RU000504"/>
    </source>
</evidence>
<dbReference type="GO" id="GO:0005524">
    <property type="term" value="F:ATP binding"/>
    <property type="evidence" value="ECO:0007669"/>
    <property type="project" value="UniProtKB-KW"/>
</dbReference>
<dbReference type="SUPFAM" id="SSF52935">
    <property type="entry name" value="PK C-terminal domain-like"/>
    <property type="match status" value="1"/>
</dbReference>
<evidence type="ECO:0000256" key="9">
    <source>
        <dbReference type="ARBA" id="ARBA00022840"/>
    </source>
</evidence>
<evidence type="ECO:0000256" key="13">
    <source>
        <dbReference type="NCBIfam" id="TIGR01064"/>
    </source>
</evidence>
<dbReference type="AlphaFoldDB" id="A0A6B1DXU4"/>
<dbReference type="SUPFAM" id="SSF52009">
    <property type="entry name" value="Phosphohistidine domain"/>
    <property type="match status" value="1"/>
</dbReference>
<accession>A0A6B1DXU4</accession>
<dbReference type="Gene3D" id="3.20.20.60">
    <property type="entry name" value="Phosphoenolpyruvate-binding domains"/>
    <property type="match status" value="1"/>
</dbReference>
<comment type="caution">
    <text evidence="17">The sequence shown here is derived from an EMBL/GenBank/DDBJ whole genome shotgun (WGS) entry which is preliminary data.</text>
</comment>
<dbReference type="UniPathway" id="UPA00109">
    <property type="reaction ID" value="UER00188"/>
</dbReference>
<dbReference type="GO" id="GO:0000287">
    <property type="term" value="F:magnesium ion binding"/>
    <property type="evidence" value="ECO:0007669"/>
    <property type="project" value="UniProtKB-UniRule"/>
</dbReference>
<dbReference type="InterPro" id="IPR015795">
    <property type="entry name" value="Pyrv_Knase_C"/>
</dbReference>
<dbReference type="EMBL" id="VXPY01000119">
    <property type="protein sequence ID" value="MYD91866.1"/>
    <property type="molecule type" value="Genomic_DNA"/>
</dbReference>
<protein>
    <recommendedName>
        <fullName evidence="4 13">Pyruvate kinase</fullName>
        <ecNumber evidence="4 13">2.7.1.40</ecNumber>
    </recommendedName>
</protein>
<dbReference type="InterPro" id="IPR036918">
    <property type="entry name" value="Pyrv_Knase_C_sf"/>
</dbReference>
<comment type="pathway">
    <text evidence="2 14">Carbohydrate degradation; glycolysis; pyruvate from D-glyceraldehyde 3-phosphate: step 5/5.</text>
</comment>
<dbReference type="NCBIfam" id="NF004978">
    <property type="entry name" value="PRK06354.1"/>
    <property type="match status" value="1"/>
</dbReference>
<dbReference type="InterPro" id="IPR015806">
    <property type="entry name" value="Pyrv_Knase_insert_dom_sf"/>
</dbReference>
<dbReference type="Pfam" id="PF02887">
    <property type="entry name" value="PK_C"/>
    <property type="match status" value="1"/>
</dbReference>
<feature type="domain" description="Pyruvate kinase C-terminal" evidence="16">
    <location>
        <begin position="362"/>
        <end position="474"/>
    </location>
</feature>
<dbReference type="InterPro" id="IPR011037">
    <property type="entry name" value="Pyrv_Knase-like_insert_dom_sf"/>
</dbReference>
<feature type="domain" description="Pyruvate kinase barrel" evidence="15">
    <location>
        <begin position="4"/>
        <end position="326"/>
    </location>
</feature>
<evidence type="ECO:0000313" key="17">
    <source>
        <dbReference type="EMBL" id="MYD91866.1"/>
    </source>
</evidence>
<organism evidence="17">
    <name type="scientific">Caldilineaceae bacterium SB0662_bin_9</name>
    <dbReference type="NCBI Taxonomy" id="2605258"/>
    <lineage>
        <taxon>Bacteria</taxon>
        <taxon>Bacillati</taxon>
        <taxon>Chloroflexota</taxon>
        <taxon>Caldilineae</taxon>
        <taxon>Caldilineales</taxon>
        <taxon>Caldilineaceae</taxon>
    </lineage>
</organism>
<dbReference type="InterPro" id="IPR040442">
    <property type="entry name" value="Pyrv_kinase-like_dom_sf"/>
</dbReference>
<dbReference type="Gene3D" id="2.40.33.10">
    <property type="entry name" value="PK beta-barrel domain-like"/>
    <property type="match status" value="1"/>
</dbReference>
<dbReference type="PRINTS" id="PR01050">
    <property type="entry name" value="PYRUVTKNASE"/>
</dbReference>
<keyword evidence="7" id="KW-0547">Nucleotide-binding</keyword>
<keyword evidence="10 14" id="KW-0460">Magnesium</keyword>
<evidence type="ECO:0000256" key="11">
    <source>
        <dbReference type="ARBA" id="ARBA00023152"/>
    </source>
</evidence>
<evidence type="ECO:0000256" key="12">
    <source>
        <dbReference type="ARBA" id="ARBA00023317"/>
    </source>
</evidence>
<dbReference type="InterPro" id="IPR036637">
    <property type="entry name" value="Phosphohistidine_dom_sf"/>
</dbReference>
<dbReference type="NCBIfam" id="TIGR01064">
    <property type="entry name" value="pyruv_kin"/>
    <property type="match status" value="1"/>
</dbReference>
<dbReference type="InterPro" id="IPR015813">
    <property type="entry name" value="Pyrv/PenolPyrv_kinase-like_dom"/>
</dbReference>
<evidence type="ECO:0000259" key="15">
    <source>
        <dbReference type="Pfam" id="PF00224"/>
    </source>
</evidence>
<dbReference type="PANTHER" id="PTHR11817">
    <property type="entry name" value="PYRUVATE KINASE"/>
    <property type="match status" value="1"/>
</dbReference>
<keyword evidence="6" id="KW-0479">Metal-binding</keyword>
<evidence type="ECO:0000256" key="6">
    <source>
        <dbReference type="ARBA" id="ARBA00022723"/>
    </source>
</evidence>
<evidence type="ECO:0000256" key="7">
    <source>
        <dbReference type="ARBA" id="ARBA00022741"/>
    </source>
</evidence>
<gene>
    <name evidence="17" type="primary">pyk</name>
    <name evidence="17" type="ORF">F4Y08_16305</name>
</gene>
<name>A0A6B1DXU4_9CHLR</name>
<dbReference type="EC" id="2.7.1.40" evidence="4 13"/>
<dbReference type="NCBIfam" id="NF004491">
    <property type="entry name" value="PRK05826.1"/>
    <property type="match status" value="1"/>
</dbReference>
<dbReference type="GO" id="GO:0016301">
    <property type="term" value="F:kinase activity"/>
    <property type="evidence" value="ECO:0007669"/>
    <property type="project" value="UniProtKB-KW"/>
</dbReference>
<evidence type="ECO:0000256" key="10">
    <source>
        <dbReference type="ARBA" id="ARBA00022842"/>
    </source>
</evidence>
<evidence type="ECO:0000256" key="4">
    <source>
        <dbReference type="ARBA" id="ARBA00012142"/>
    </source>
</evidence>
<comment type="catalytic activity">
    <reaction evidence="14">
        <text>pyruvate + ATP = phosphoenolpyruvate + ADP + H(+)</text>
        <dbReference type="Rhea" id="RHEA:18157"/>
        <dbReference type="ChEBI" id="CHEBI:15361"/>
        <dbReference type="ChEBI" id="CHEBI:15378"/>
        <dbReference type="ChEBI" id="CHEBI:30616"/>
        <dbReference type="ChEBI" id="CHEBI:58702"/>
        <dbReference type="ChEBI" id="CHEBI:456216"/>
        <dbReference type="EC" id="2.7.1.40"/>
    </reaction>
</comment>
<comment type="cofactor">
    <cofactor evidence="1">
        <name>K(+)</name>
        <dbReference type="ChEBI" id="CHEBI:29103"/>
    </cofactor>
</comment>
<dbReference type="GO" id="GO:0030955">
    <property type="term" value="F:potassium ion binding"/>
    <property type="evidence" value="ECO:0007669"/>
    <property type="project" value="UniProtKB-UniRule"/>
</dbReference>
<evidence type="ECO:0000256" key="5">
    <source>
        <dbReference type="ARBA" id="ARBA00022679"/>
    </source>
</evidence>
<dbReference type="GO" id="GO:0004743">
    <property type="term" value="F:pyruvate kinase activity"/>
    <property type="evidence" value="ECO:0007669"/>
    <property type="project" value="UniProtKB-UniRule"/>
</dbReference>
<reference evidence="17" key="1">
    <citation type="submission" date="2019-09" db="EMBL/GenBank/DDBJ databases">
        <title>Characterisation of the sponge microbiome using genome-centric metagenomics.</title>
        <authorList>
            <person name="Engelberts J.P."/>
            <person name="Robbins S.J."/>
            <person name="De Goeij J.M."/>
            <person name="Aranda M."/>
            <person name="Bell S.C."/>
            <person name="Webster N.S."/>
        </authorList>
    </citation>
    <scope>NUCLEOTIDE SEQUENCE</scope>
    <source>
        <strain evidence="17">SB0662_bin_9</strain>
    </source>
</reference>
<dbReference type="Gene3D" id="3.40.1380.20">
    <property type="entry name" value="Pyruvate kinase, C-terminal domain"/>
    <property type="match status" value="1"/>
</dbReference>
<evidence type="ECO:0000256" key="3">
    <source>
        <dbReference type="ARBA" id="ARBA00008663"/>
    </source>
</evidence>
<dbReference type="SUPFAM" id="SSF51621">
    <property type="entry name" value="Phosphoenolpyruvate/pyruvate domain"/>
    <property type="match status" value="1"/>
</dbReference>